<dbReference type="GeneID" id="120828705"/>
<evidence type="ECO:0000313" key="16">
    <source>
        <dbReference type="Ensembl" id="ENSGACP00000049475.1"/>
    </source>
</evidence>
<keyword evidence="8 14" id="KW-0472">Membrane</keyword>
<feature type="signal peptide" evidence="15">
    <location>
        <begin position="1"/>
        <end position="31"/>
    </location>
</feature>
<dbReference type="GO" id="GO:0005886">
    <property type="term" value="C:plasma membrane"/>
    <property type="evidence" value="ECO:0007669"/>
    <property type="project" value="UniProtKB-SubCell"/>
</dbReference>
<evidence type="ECO:0000256" key="14">
    <source>
        <dbReference type="SAM" id="Phobius"/>
    </source>
</evidence>
<dbReference type="PROSITE" id="PS51257">
    <property type="entry name" value="PROKAR_LIPOPROTEIN"/>
    <property type="match status" value="1"/>
</dbReference>
<comment type="subunit">
    <text evidence="13">Heterodimer of CALCRL and RAMP1; the interaction induces allosteric modulation of CALCRL function and CGRP1/CALCA and CGRP2/CALCB ligand specificity. Heterodimer of CALCR and RAMP1; interaction forms the AMYR1 receptor complex for amylin/IAPP and CGRP1/CALCA ligands.</text>
</comment>
<dbReference type="GO" id="GO:0006886">
    <property type="term" value="P:intracellular protein transport"/>
    <property type="evidence" value="ECO:0007669"/>
    <property type="project" value="InterPro"/>
</dbReference>
<keyword evidence="3" id="KW-0813">Transport</keyword>
<dbReference type="GO" id="GO:0007186">
    <property type="term" value="P:G protein-coupled receptor signaling pathway"/>
    <property type="evidence" value="ECO:0007669"/>
    <property type="project" value="TreeGrafter"/>
</dbReference>
<dbReference type="GeneTree" id="ENSGT00940000159224"/>
<comment type="function">
    <text evidence="12">Accessory protein that interacts with and modulates the function of G-protein coupled receptors including calcitonin gene-related peptide type 1 receptor (CALCRL) and calcitonin receptor (CALCR). Required for the transport of CALCRL to the plasma membrane. Together with CALCRL, form the receptor complex for the calcitonin gene-related peptides CGRP1/CALCA and CGRP2/CALCB. Together with CALCR, form the AMYR1 receptor complex for amylin/IAPP and CGRP1/CALCA.</text>
</comment>
<keyword evidence="17" id="KW-1185">Reference proteome</keyword>
<evidence type="ECO:0000256" key="15">
    <source>
        <dbReference type="SAM" id="SignalP"/>
    </source>
</evidence>
<dbReference type="InterPro" id="IPR038126">
    <property type="entry name" value="RAMP_sf"/>
</dbReference>
<dbReference type="GO" id="GO:0032870">
    <property type="term" value="P:cellular response to hormone stimulus"/>
    <property type="evidence" value="ECO:0007669"/>
    <property type="project" value="TreeGrafter"/>
</dbReference>
<evidence type="ECO:0000256" key="9">
    <source>
        <dbReference type="ARBA" id="ARBA00023157"/>
    </source>
</evidence>
<dbReference type="KEGG" id="gat:120828705"/>
<evidence type="ECO:0000256" key="5">
    <source>
        <dbReference type="ARBA" id="ARBA00022692"/>
    </source>
</evidence>
<sequence length="152" mass="17299">MRESALEELAMAAQRASLLMLLLAVLPSASGCNRGFYERINDMCLVKFKLDMGGLDRGLWCSWPDTSEIYEGLTNCTYQVASRMDCFWPNQMVDRFFMEIHRDFFRDCALTGRLLHEPPTSVLAPFIAVPVLVTLLMTALVVWRSKRTQGVL</sequence>
<protein>
    <recommendedName>
        <fullName evidence="11">Receptor activity-modifying protein 1</fullName>
    </recommendedName>
</protein>
<evidence type="ECO:0000256" key="2">
    <source>
        <dbReference type="ARBA" id="ARBA00007087"/>
    </source>
</evidence>
<dbReference type="GO" id="GO:0009986">
    <property type="term" value="C:cell surface"/>
    <property type="evidence" value="ECO:0007669"/>
    <property type="project" value="TreeGrafter"/>
</dbReference>
<evidence type="ECO:0000256" key="8">
    <source>
        <dbReference type="ARBA" id="ARBA00023136"/>
    </source>
</evidence>
<dbReference type="GO" id="GO:0015026">
    <property type="term" value="F:coreceptor activity"/>
    <property type="evidence" value="ECO:0007669"/>
    <property type="project" value="InterPro"/>
</dbReference>
<keyword evidence="10" id="KW-0675">Receptor</keyword>
<evidence type="ECO:0000256" key="12">
    <source>
        <dbReference type="ARBA" id="ARBA00049570"/>
    </source>
</evidence>
<evidence type="ECO:0000256" key="10">
    <source>
        <dbReference type="ARBA" id="ARBA00023170"/>
    </source>
</evidence>
<dbReference type="Ensembl" id="ENSGACT00000082263.1">
    <property type="protein sequence ID" value="ENSGACP00000049475.1"/>
    <property type="gene ID" value="ENSGACG00000031242.1"/>
</dbReference>
<proteinExistence type="inferred from homology"/>
<organism evidence="16 17">
    <name type="scientific">Gasterosteus aculeatus aculeatus</name>
    <name type="common">three-spined stickleback</name>
    <dbReference type="NCBI Taxonomy" id="481459"/>
    <lineage>
        <taxon>Eukaryota</taxon>
        <taxon>Metazoa</taxon>
        <taxon>Chordata</taxon>
        <taxon>Craniata</taxon>
        <taxon>Vertebrata</taxon>
        <taxon>Euteleostomi</taxon>
        <taxon>Actinopterygii</taxon>
        <taxon>Neopterygii</taxon>
        <taxon>Teleostei</taxon>
        <taxon>Neoteleostei</taxon>
        <taxon>Acanthomorphata</taxon>
        <taxon>Eupercaria</taxon>
        <taxon>Perciformes</taxon>
        <taxon>Cottioidei</taxon>
        <taxon>Gasterosteales</taxon>
        <taxon>Gasterosteidae</taxon>
        <taxon>Gasterosteus</taxon>
    </lineage>
</organism>
<evidence type="ECO:0000256" key="13">
    <source>
        <dbReference type="ARBA" id="ARBA00049674"/>
    </source>
</evidence>
<evidence type="ECO:0000256" key="6">
    <source>
        <dbReference type="ARBA" id="ARBA00022729"/>
    </source>
</evidence>
<name>A0AAQ4QE39_GASAC</name>
<feature type="chain" id="PRO_5042860647" description="Receptor activity-modifying protein 1" evidence="15">
    <location>
        <begin position="32"/>
        <end position="152"/>
    </location>
</feature>
<evidence type="ECO:0000256" key="7">
    <source>
        <dbReference type="ARBA" id="ARBA00022989"/>
    </source>
</evidence>
<keyword evidence="5 14" id="KW-0812">Transmembrane</keyword>
<feature type="transmembrane region" description="Helical" evidence="14">
    <location>
        <begin position="122"/>
        <end position="143"/>
    </location>
</feature>
<evidence type="ECO:0000256" key="4">
    <source>
        <dbReference type="ARBA" id="ARBA00022475"/>
    </source>
</evidence>
<keyword evidence="7 14" id="KW-1133">Transmembrane helix</keyword>
<reference evidence="16" key="3">
    <citation type="submission" date="2025-09" db="UniProtKB">
        <authorList>
            <consortium name="Ensembl"/>
        </authorList>
    </citation>
    <scope>IDENTIFICATION</scope>
</reference>
<dbReference type="Gene3D" id="1.10.150.510">
    <property type="entry name" value="Receptor activity modifying family"/>
    <property type="match status" value="1"/>
</dbReference>
<evidence type="ECO:0000313" key="17">
    <source>
        <dbReference type="Proteomes" id="UP000007635"/>
    </source>
</evidence>
<evidence type="ECO:0000256" key="1">
    <source>
        <dbReference type="ARBA" id="ARBA00004251"/>
    </source>
</evidence>
<accession>A0AAQ4QE39</accession>
<comment type="similarity">
    <text evidence="2">Belongs to the RAMP family.</text>
</comment>
<dbReference type="GO" id="GO:0006816">
    <property type="term" value="P:calcium ion transport"/>
    <property type="evidence" value="ECO:0007669"/>
    <property type="project" value="TreeGrafter"/>
</dbReference>
<dbReference type="Proteomes" id="UP000007635">
    <property type="component" value="Chromosome I"/>
</dbReference>
<keyword evidence="9" id="KW-1015">Disulfide bond</keyword>
<reference evidence="16 17" key="1">
    <citation type="journal article" date="2021" name="G3 (Bethesda)">
        <title>Improved contiguity of the threespine stickleback genome using long-read sequencing.</title>
        <authorList>
            <person name="Nath S."/>
            <person name="Shaw D.E."/>
            <person name="White M.A."/>
        </authorList>
    </citation>
    <scope>NUCLEOTIDE SEQUENCE [LARGE SCALE GENOMIC DNA]</scope>
    <source>
        <strain evidence="16 17">Lake Benthic</strain>
    </source>
</reference>
<dbReference type="Pfam" id="PF04901">
    <property type="entry name" value="RAMP"/>
    <property type="match status" value="1"/>
</dbReference>
<dbReference type="GO" id="GO:0043235">
    <property type="term" value="C:receptor complex"/>
    <property type="evidence" value="ECO:0007669"/>
    <property type="project" value="TreeGrafter"/>
</dbReference>
<dbReference type="AlphaFoldDB" id="A0AAQ4QE39"/>
<dbReference type="InterPro" id="IPR006985">
    <property type="entry name" value="RAMP"/>
</dbReference>
<reference evidence="16" key="2">
    <citation type="submission" date="2025-08" db="UniProtKB">
        <authorList>
            <consortium name="Ensembl"/>
        </authorList>
    </citation>
    <scope>IDENTIFICATION</scope>
</reference>
<dbReference type="GO" id="GO:0031623">
    <property type="term" value="P:receptor internalization"/>
    <property type="evidence" value="ECO:0007669"/>
    <property type="project" value="TreeGrafter"/>
</dbReference>
<dbReference type="GO" id="GO:0072659">
    <property type="term" value="P:protein localization to plasma membrane"/>
    <property type="evidence" value="ECO:0007669"/>
    <property type="project" value="TreeGrafter"/>
</dbReference>
<evidence type="ECO:0000256" key="3">
    <source>
        <dbReference type="ARBA" id="ARBA00022448"/>
    </source>
</evidence>
<evidence type="ECO:0000256" key="11">
    <source>
        <dbReference type="ARBA" id="ARBA00041071"/>
    </source>
</evidence>
<keyword evidence="4" id="KW-1003">Cell membrane</keyword>
<dbReference type="PANTHER" id="PTHR14076">
    <property type="entry name" value="RECEPTOR ACTIVITY MODIFYING PROTEIN RAMP"/>
    <property type="match status" value="1"/>
</dbReference>
<comment type="subcellular location">
    <subcellularLocation>
        <location evidence="1">Cell membrane</location>
        <topology evidence="1">Single-pass type I membrane protein</topology>
    </subcellularLocation>
</comment>
<dbReference type="PANTHER" id="PTHR14076:SF3">
    <property type="entry name" value="RECEPTOR ACTIVITY-MODIFYING PROTEIN 1"/>
    <property type="match status" value="1"/>
</dbReference>
<keyword evidence="6 15" id="KW-0732">Signal</keyword>
<dbReference type="RefSeq" id="XP_040048159.1">
    <property type="nucleotide sequence ID" value="XM_040192225.1"/>
</dbReference>
<dbReference type="GO" id="GO:0008277">
    <property type="term" value="P:regulation of G protein-coupled receptor signaling pathway"/>
    <property type="evidence" value="ECO:0007669"/>
    <property type="project" value="InterPro"/>
</dbReference>